<dbReference type="RefSeq" id="WP_059435332.1">
    <property type="nucleotide sequence ID" value="NZ_FAVB01000004.1"/>
</dbReference>
<dbReference type="AlphaFoldDB" id="A0A0S4SKY7"/>
<organism evidence="2 3">
    <name type="scientific">Campylobacter hyointestinalis subsp. hyointestinalis</name>
    <dbReference type="NCBI Taxonomy" id="91352"/>
    <lineage>
        <taxon>Bacteria</taxon>
        <taxon>Pseudomonadati</taxon>
        <taxon>Campylobacterota</taxon>
        <taxon>Epsilonproteobacteria</taxon>
        <taxon>Campylobacterales</taxon>
        <taxon>Campylobacteraceae</taxon>
        <taxon>Campylobacter</taxon>
    </lineage>
</organism>
<reference evidence="2 3" key="1">
    <citation type="submission" date="2015-11" db="EMBL/GenBank/DDBJ databases">
        <authorList>
            <consortium name="Pathogen Informatics"/>
        </authorList>
    </citation>
    <scope>NUCLEOTIDE SEQUENCE [LARGE SCALE GENOMIC DNA]</scope>
    <source>
        <strain evidence="2 3">006A-0059</strain>
    </source>
</reference>
<proteinExistence type="predicted"/>
<name>A0A0S4SKY7_CAMHY</name>
<dbReference type="InterPro" id="IPR037126">
    <property type="entry name" value="PdaC/RsiV-like_sf"/>
</dbReference>
<protein>
    <submittedName>
        <fullName evidence="2">Protein of uncharacterized function (DUF3298)</fullName>
    </submittedName>
</protein>
<accession>A0A0S4SKY7</accession>
<dbReference type="Gene3D" id="3.90.640.20">
    <property type="entry name" value="Heat-shock cognate protein, ATPase"/>
    <property type="match status" value="1"/>
</dbReference>
<comment type="caution">
    <text evidence="2">The sequence shown here is derived from an EMBL/GenBank/DDBJ whole genome shotgun (WGS) entry which is preliminary data.</text>
</comment>
<dbReference type="InterPro" id="IPR021729">
    <property type="entry name" value="DUF3298"/>
</dbReference>
<gene>
    <name evidence="2" type="ORF">ERS686654_01734</name>
</gene>
<sequence length="280" mass="32637">MKILVILFVCFGLIYAQSFSGEFIYAANKSYKVYIHDFKDNNIIKNCGDENSDETIDLNNFIFYVGDKRYEGKKEQSQIVFSPIAKVSYNDENVTIKMLVKKIILPIIKKQNIKVLSYYDENTCFIKSEFDENQTMVYEPYSNYLSISYINYIDENVTNYQTFISNFNGVHPTFQTKNRVILNKDLSDFDIKSVYDLNSSEAINLLKSKILSKFKTDAAVKNDSEAKDEFFDFNNITFNENFSISPLGITFYYPECELMPCINGGITVFFDFKELFKFKK</sequence>
<dbReference type="Pfam" id="PF11738">
    <property type="entry name" value="DUF3298"/>
    <property type="match status" value="1"/>
</dbReference>
<keyword evidence="3" id="KW-1185">Reference proteome</keyword>
<evidence type="ECO:0000259" key="1">
    <source>
        <dbReference type="Pfam" id="PF11738"/>
    </source>
</evidence>
<dbReference type="Proteomes" id="UP000052237">
    <property type="component" value="Unassembled WGS sequence"/>
</dbReference>
<dbReference type="EMBL" id="FAVB01000004">
    <property type="protein sequence ID" value="CUU87012.1"/>
    <property type="molecule type" value="Genomic_DNA"/>
</dbReference>
<feature type="domain" description="DUF3298" evidence="1">
    <location>
        <begin position="200"/>
        <end position="271"/>
    </location>
</feature>
<evidence type="ECO:0000313" key="3">
    <source>
        <dbReference type="Proteomes" id="UP000052237"/>
    </source>
</evidence>
<evidence type="ECO:0000313" key="2">
    <source>
        <dbReference type="EMBL" id="CUU87012.1"/>
    </source>
</evidence>